<dbReference type="Proteomes" id="UP001345963">
    <property type="component" value="Unassembled WGS sequence"/>
</dbReference>
<keyword evidence="3" id="KW-1185">Reference proteome</keyword>
<evidence type="ECO:0000313" key="2">
    <source>
        <dbReference type="EMBL" id="MED6243051.1"/>
    </source>
</evidence>
<gene>
    <name evidence="2" type="ORF">ATANTOWER_014175</name>
</gene>
<proteinExistence type="predicted"/>
<protein>
    <submittedName>
        <fullName evidence="2">Uncharacterized protein</fullName>
    </submittedName>
</protein>
<evidence type="ECO:0000313" key="3">
    <source>
        <dbReference type="Proteomes" id="UP001345963"/>
    </source>
</evidence>
<name>A0ABU7AXT2_9TELE</name>
<organism evidence="2 3">
    <name type="scientific">Ataeniobius toweri</name>
    <dbReference type="NCBI Taxonomy" id="208326"/>
    <lineage>
        <taxon>Eukaryota</taxon>
        <taxon>Metazoa</taxon>
        <taxon>Chordata</taxon>
        <taxon>Craniata</taxon>
        <taxon>Vertebrata</taxon>
        <taxon>Euteleostomi</taxon>
        <taxon>Actinopterygii</taxon>
        <taxon>Neopterygii</taxon>
        <taxon>Teleostei</taxon>
        <taxon>Neoteleostei</taxon>
        <taxon>Acanthomorphata</taxon>
        <taxon>Ovalentaria</taxon>
        <taxon>Atherinomorphae</taxon>
        <taxon>Cyprinodontiformes</taxon>
        <taxon>Goodeidae</taxon>
        <taxon>Ataeniobius</taxon>
    </lineage>
</organism>
<evidence type="ECO:0000256" key="1">
    <source>
        <dbReference type="SAM" id="MobiDB-lite"/>
    </source>
</evidence>
<reference evidence="2 3" key="1">
    <citation type="submission" date="2021-07" db="EMBL/GenBank/DDBJ databases">
        <authorList>
            <person name="Palmer J.M."/>
        </authorList>
    </citation>
    <scope>NUCLEOTIDE SEQUENCE [LARGE SCALE GENOMIC DNA]</scope>
    <source>
        <strain evidence="2 3">AT_MEX2019</strain>
        <tissue evidence="2">Muscle</tissue>
    </source>
</reference>
<feature type="region of interest" description="Disordered" evidence="1">
    <location>
        <begin position="64"/>
        <end position="113"/>
    </location>
</feature>
<comment type="caution">
    <text evidence="2">The sequence shown here is derived from an EMBL/GenBank/DDBJ whole genome shotgun (WGS) entry which is preliminary data.</text>
</comment>
<accession>A0ABU7AXT2</accession>
<dbReference type="EMBL" id="JAHUTI010032465">
    <property type="protein sequence ID" value="MED6243051.1"/>
    <property type="molecule type" value="Genomic_DNA"/>
</dbReference>
<sequence>MADGKKKKSGRDVVMLRFQRDLKSCGRERERDDVTASCVSTVDRITETRKGSIRKAWVIYRRAEASKQTHGLGKGSRSWDRSWSRSRSQKPGRKSDESKARSPLTLHRCRPGF</sequence>